<evidence type="ECO:0000256" key="6">
    <source>
        <dbReference type="ARBA" id="ARBA00022729"/>
    </source>
</evidence>
<reference evidence="11 12" key="1">
    <citation type="submission" date="2017-02" db="EMBL/GenBank/DDBJ databases">
        <title>Complete genome sequence of the drought resistance-promoting endophyte Pantoea alhagi LTYR-11Z.</title>
        <authorList>
            <person name="Zhang L."/>
        </authorList>
    </citation>
    <scope>NUCLEOTIDE SEQUENCE [LARGE SCALE GENOMIC DNA]</scope>
    <source>
        <strain evidence="11 12">LTYR-11Z</strain>
    </source>
</reference>
<dbReference type="Pfam" id="PF13954">
    <property type="entry name" value="PapC_N"/>
    <property type="match status" value="1"/>
</dbReference>
<evidence type="ECO:0000256" key="1">
    <source>
        <dbReference type="ARBA" id="ARBA00004571"/>
    </source>
</evidence>
<accession>A0A1W6B7V7</accession>
<gene>
    <name evidence="11" type="ORF">B1H58_14790</name>
</gene>
<evidence type="ECO:0000256" key="5">
    <source>
        <dbReference type="ARBA" id="ARBA00022692"/>
    </source>
</evidence>
<evidence type="ECO:0000313" key="11">
    <source>
        <dbReference type="EMBL" id="ARJ43170.1"/>
    </source>
</evidence>
<dbReference type="Pfam" id="PF00577">
    <property type="entry name" value="Usher"/>
    <property type="match status" value="1"/>
</dbReference>
<dbReference type="Gene3D" id="2.60.40.2070">
    <property type="match status" value="1"/>
</dbReference>
<name>A0A1W6B7V7_9GAMM</name>
<evidence type="ECO:0000256" key="2">
    <source>
        <dbReference type="ARBA" id="ARBA00008064"/>
    </source>
</evidence>
<dbReference type="Gene3D" id="2.60.40.3110">
    <property type="match status" value="1"/>
</dbReference>
<evidence type="ECO:0000256" key="8">
    <source>
        <dbReference type="ARBA" id="ARBA00023237"/>
    </source>
</evidence>
<organism evidence="11 12">
    <name type="scientific">Pantoea alhagi</name>
    <dbReference type="NCBI Taxonomy" id="1891675"/>
    <lineage>
        <taxon>Bacteria</taxon>
        <taxon>Pseudomonadati</taxon>
        <taxon>Pseudomonadota</taxon>
        <taxon>Gammaproteobacteria</taxon>
        <taxon>Enterobacterales</taxon>
        <taxon>Erwiniaceae</taxon>
        <taxon>Pantoea</taxon>
    </lineage>
</organism>
<sequence length="799" mass="89234">MSAINKPAATLLFVVCLGCMGAASLKAEEKFDLSLLENQTQVNRQDAEIFNGDSDILPGKYSFKILINDQEVAEQDVVFRLYHGRSEPLFACRDLQEWGVHIDRCPRAENFLSAWVHDAKFDIDLSENRLALTLPQQAWSKPNLYDIAPGWRWDNGINAAFVNYDLSAQRYQSSSVSNDFYGNLSSGVNLFGFRLRNDGYFSAPEMAHARYQSSSSWLAYDIDRLRSTLTVGDFYTSGSLFQGTTLRGVSLMTNMAMFSNTERSYVPAIIGSVSSNATVIVKQNGYVIATRQIPPGAFNINDVPVSSSAGDIDVTIIEASGKRQHFIQPFNTNSFQLPPHSLRYTLNLGESRQHNAQRLLEGTLLYGLNNTFTLLNGVQYAADYRNVATGMGANVRWLGGVSMLFNQSQTTRYQQQRTGSQLQLGLSRFLPLTDSYLYASATHRFNPYYQEFGYSPRSVGTGLAGGYRNKYSVQLSQNIKGMNLALNYNQEIDWLGRRYRNWQTNLNFNIRHATLLTSWSRRYSAGHAAENHLSVSISLPLGKERNHYLDMSHSSGNSHSSHLSLTGQMGEERSLSYSLGAAKSGSEYHYDASANYTSSQGVARTAWSRGRSTEQWQAGARGSVVLHSHGITLGQYLSESAAIVHTPHIADVRIENAQHVATDRWGNAVVPSLVPYYYNELAPTLDSRHIRTIKVDEVVHRLVPREGAIVAVELSASHQQQHYARITQTSGQPLPFGAILYDADNRNRGVLSAGGVISMDIYQLKWPLHISLADKQRCTIDRPVEKSAEKKIWHLICHS</sequence>
<evidence type="ECO:0000256" key="7">
    <source>
        <dbReference type="ARBA" id="ARBA00023136"/>
    </source>
</evidence>
<evidence type="ECO:0000259" key="10">
    <source>
        <dbReference type="Pfam" id="PF13954"/>
    </source>
</evidence>
<keyword evidence="7" id="KW-0472">Membrane</keyword>
<dbReference type="Proteomes" id="UP000192900">
    <property type="component" value="Chromosome"/>
</dbReference>
<keyword evidence="4" id="KW-1134">Transmembrane beta strand</keyword>
<keyword evidence="5" id="KW-0812">Transmembrane</keyword>
<keyword evidence="12" id="KW-1185">Reference proteome</keyword>
<dbReference type="STRING" id="1891675.B1H58_14790"/>
<keyword evidence="6 9" id="KW-0732">Signal</keyword>
<dbReference type="OrthoDB" id="6554712at2"/>
<keyword evidence="8" id="KW-0998">Cell outer membrane</keyword>
<feature type="signal peptide" evidence="9">
    <location>
        <begin position="1"/>
        <end position="27"/>
    </location>
</feature>
<dbReference type="InterPro" id="IPR037224">
    <property type="entry name" value="PapC_N_sf"/>
</dbReference>
<dbReference type="Gene3D" id="3.10.20.410">
    <property type="match status" value="1"/>
</dbReference>
<dbReference type="PANTHER" id="PTHR30451">
    <property type="entry name" value="OUTER MEMBRANE USHER PROTEIN"/>
    <property type="match status" value="1"/>
</dbReference>
<dbReference type="GO" id="GO:0009297">
    <property type="term" value="P:pilus assembly"/>
    <property type="evidence" value="ECO:0007669"/>
    <property type="project" value="InterPro"/>
</dbReference>
<dbReference type="PANTHER" id="PTHR30451:SF5">
    <property type="entry name" value="SLR0019 PROTEIN"/>
    <property type="match status" value="1"/>
</dbReference>
<dbReference type="GO" id="GO:0009279">
    <property type="term" value="C:cell outer membrane"/>
    <property type="evidence" value="ECO:0007669"/>
    <property type="project" value="UniProtKB-SubCell"/>
</dbReference>
<feature type="chain" id="PRO_5012438950" description="PapC N-terminal domain-containing protein" evidence="9">
    <location>
        <begin position="28"/>
        <end position="799"/>
    </location>
</feature>
<comment type="similarity">
    <text evidence="2">Belongs to the fimbrial export usher family.</text>
</comment>
<dbReference type="RefSeq" id="WP_085071226.1">
    <property type="nucleotide sequence ID" value="NZ_CP019706.1"/>
</dbReference>
<dbReference type="GO" id="GO:0015473">
    <property type="term" value="F:fimbrial usher porin activity"/>
    <property type="evidence" value="ECO:0007669"/>
    <property type="project" value="InterPro"/>
</dbReference>
<evidence type="ECO:0000256" key="9">
    <source>
        <dbReference type="SAM" id="SignalP"/>
    </source>
</evidence>
<evidence type="ECO:0000313" key="12">
    <source>
        <dbReference type="Proteomes" id="UP000192900"/>
    </source>
</evidence>
<dbReference type="InterPro" id="IPR042186">
    <property type="entry name" value="FimD_plug_dom"/>
</dbReference>
<dbReference type="KEGG" id="palh:B1H58_14790"/>
<comment type="subcellular location">
    <subcellularLocation>
        <location evidence="1">Cell outer membrane</location>
        <topology evidence="1">Multi-pass membrane protein</topology>
    </subcellularLocation>
</comment>
<keyword evidence="3" id="KW-0813">Transport</keyword>
<evidence type="ECO:0000256" key="3">
    <source>
        <dbReference type="ARBA" id="ARBA00022448"/>
    </source>
</evidence>
<dbReference type="InterPro" id="IPR025885">
    <property type="entry name" value="PapC_N"/>
</dbReference>
<feature type="domain" description="PapC N-terminal" evidence="10">
    <location>
        <begin position="30"/>
        <end position="167"/>
    </location>
</feature>
<proteinExistence type="inferred from homology"/>
<dbReference type="AlphaFoldDB" id="A0A1W6B7V7"/>
<dbReference type="SUPFAM" id="SSF141729">
    <property type="entry name" value="FimD N-terminal domain-like"/>
    <property type="match status" value="1"/>
</dbReference>
<dbReference type="InterPro" id="IPR043142">
    <property type="entry name" value="PapC-like_C_sf"/>
</dbReference>
<dbReference type="EMBL" id="CP019706">
    <property type="protein sequence ID" value="ARJ43170.1"/>
    <property type="molecule type" value="Genomic_DNA"/>
</dbReference>
<protein>
    <recommendedName>
        <fullName evidence="10">PapC N-terminal domain-containing protein</fullName>
    </recommendedName>
</protein>
<evidence type="ECO:0000256" key="4">
    <source>
        <dbReference type="ARBA" id="ARBA00022452"/>
    </source>
</evidence>
<dbReference type="InterPro" id="IPR000015">
    <property type="entry name" value="Fimb_usher"/>
</dbReference>
<dbReference type="Gene3D" id="2.60.40.2610">
    <property type="entry name" value="Outer membrane usher protein FimD, plug domain"/>
    <property type="match status" value="1"/>
</dbReference>